<evidence type="ECO:0000256" key="1">
    <source>
        <dbReference type="PROSITE-ProRule" id="PRU00409"/>
    </source>
</evidence>
<dbReference type="SUPFAM" id="SSF56059">
    <property type="entry name" value="Glutathione synthetase ATP-binding domain-like"/>
    <property type="match status" value="1"/>
</dbReference>
<dbReference type="PROSITE" id="PS50975">
    <property type="entry name" value="ATP_GRASP"/>
    <property type="match status" value="1"/>
</dbReference>
<dbReference type="RefSeq" id="WP_044526910.1">
    <property type="nucleotide sequence ID" value="NZ_CP009440.1"/>
</dbReference>
<evidence type="ECO:0000313" key="3">
    <source>
        <dbReference type="EMBL" id="AJI54282.1"/>
    </source>
</evidence>
<dbReference type="InterPro" id="IPR011761">
    <property type="entry name" value="ATP-grasp"/>
</dbReference>
<keyword evidence="1" id="KW-0547">Nucleotide-binding</keyword>
<dbReference type="AlphaFoldDB" id="A0A0B6D7L2"/>
<dbReference type="Pfam" id="PF02655">
    <property type="entry name" value="ATP-grasp_3"/>
    <property type="match status" value="1"/>
</dbReference>
<proteinExistence type="predicted"/>
<dbReference type="GO" id="GO:0005524">
    <property type="term" value="F:ATP binding"/>
    <property type="evidence" value="ECO:0007669"/>
    <property type="project" value="UniProtKB-UniRule"/>
</dbReference>
<keyword evidence="1" id="KW-0067">ATP-binding</keyword>
<dbReference type="STRING" id="28110.KU46_319"/>
<gene>
    <name evidence="3" type="ORF">LA55_1885</name>
</gene>
<dbReference type="GO" id="GO:0046872">
    <property type="term" value="F:metal ion binding"/>
    <property type="evidence" value="ECO:0007669"/>
    <property type="project" value="InterPro"/>
</dbReference>
<feature type="domain" description="ATP-grasp" evidence="2">
    <location>
        <begin position="155"/>
        <end position="360"/>
    </location>
</feature>
<protein>
    <submittedName>
        <fullName evidence="3">ATP-grasp domain protein</fullName>
    </submittedName>
</protein>
<evidence type="ECO:0000259" key="2">
    <source>
        <dbReference type="PROSITE" id="PS50975"/>
    </source>
</evidence>
<accession>A0A0B6D7L2</accession>
<reference evidence="3 4" key="1">
    <citation type="journal article" date="2015" name="Genome Announc.">
        <title>Genome sequencing of 18 francisella strains to aid in assay development and testing.</title>
        <authorList>
            <person name="Johnson S.L."/>
            <person name="Daligault H.E."/>
            <person name="Davenport K.W."/>
            <person name="Coyne S.R."/>
            <person name="Frey K.G."/>
            <person name="Koroleva G.I."/>
            <person name="Broomall S.M."/>
            <person name="Bishop-Lilly K.A."/>
            <person name="Bruce D.C."/>
            <person name="Chertkov O."/>
            <person name="Freitas T."/>
            <person name="Jaissle J."/>
            <person name="Ladner J.T."/>
            <person name="Rosenzweig C.N."/>
            <person name="Gibbons H.S."/>
            <person name="Palacios G.F."/>
            <person name="Redden C.L."/>
            <person name="Xu Y."/>
            <person name="Minogue T.D."/>
            <person name="Chain P.S."/>
        </authorList>
    </citation>
    <scope>NUCLEOTIDE SEQUENCE [LARGE SCALE GENOMIC DNA]</scope>
    <source>
        <strain evidence="3 4">GA01-2794</strain>
    </source>
</reference>
<dbReference type="EMBL" id="CP009440">
    <property type="protein sequence ID" value="AJI54282.1"/>
    <property type="molecule type" value="Genomic_DNA"/>
</dbReference>
<dbReference type="Gene3D" id="3.30.470.20">
    <property type="entry name" value="ATP-grasp fold, B domain"/>
    <property type="match status" value="1"/>
</dbReference>
<dbReference type="InterPro" id="IPR003806">
    <property type="entry name" value="ATP-grasp_PylC-type"/>
</dbReference>
<dbReference type="Proteomes" id="UP000031830">
    <property type="component" value="Chromosome"/>
</dbReference>
<evidence type="ECO:0000313" key="4">
    <source>
        <dbReference type="Proteomes" id="UP000031830"/>
    </source>
</evidence>
<dbReference type="KEGG" id="fpz:LA55_1885"/>
<organism evidence="3 4">
    <name type="scientific">Francisella philomiragia</name>
    <dbReference type="NCBI Taxonomy" id="28110"/>
    <lineage>
        <taxon>Bacteria</taxon>
        <taxon>Pseudomonadati</taxon>
        <taxon>Pseudomonadota</taxon>
        <taxon>Gammaproteobacteria</taxon>
        <taxon>Thiotrichales</taxon>
        <taxon>Francisellaceae</taxon>
        <taxon>Francisella</taxon>
    </lineage>
</organism>
<name>A0A0B6D7L2_9GAMM</name>
<sequence length="426" mass="48295">MAIKKTNAVSERIWGKKAIHIPNTTDIYGADLVSSFVNKYVTRTLCLLAKDHKIILPKKTQSEVEKIVGYFNNIGLTYITMDNFIFLDKLMEHYRLSTIVMNYADQIPEFSDSEYTHIVPFTAATAIELIGIKHNKNYGLSEALSQFLNDKSFLRQMLHDKGILVPSVNIVSTISDDDYVKRALEIYRDYENKGIYECAVIMPRACSGYGIHRFESEKELRDILKLMHRVEVFMIDPWLDNLGSPAFQVSIADKKEDDVCLGLSDQMLDGQTHLGNKYKSKFSEEPAVIELCDQMTEILRNMGARGVVGVDLLIREINGQIVPYVLEVNARQTGAIYAGFLAYELRNGEHKPWVGHNNVLVPKGSTIDDYYQYLKDNGIDYTYGDSEGVIITCIGNLDLNNKVMILVLADTDERLNEILNIATSFE</sequence>